<dbReference type="InterPro" id="IPR014729">
    <property type="entry name" value="Rossmann-like_a/b/a_fold"/>
</dbReference>
<dbReference type="Proteomes" id="UP000235616">
    <property type="component" value="Unassembled WGS sequence"/>
</dbReference>
<dbReference type="OrthoDB" id="8547832at2"/>
<comment type="similarity">
    <text evidence="1">Belongs to the universal stress protein A family.</text>
</comment>
<evidence type="ECO:0000256" key="1">
    <source>
        <dbReference type="ARBA" id="ARBA00008791"/>
    </source>
</evidence>
<sequence>MYQRILVPVDGSEGAQLALDEALKLARLCGAQLQAVYVLQHPTQVVDVAAGFVEQVQIRDTSSDTATTVLAEARERMVPFGVAGTVRAIDAYGENLAAVLTRAIDEFDADLVVMYSHGRSGMRRLFAGSVAESLLHDTTVPLLLLRNGAHLESE</sequence>
<feature type="domain" description="UspA" evidence="2">
    <location>
        <begin position="1"/>
        <end position="146"/>
    </location>
</feature>
<evidence type="ECO:0000313" key="3">
    <source>
        <dbReference type="EMBL" id="PMS14395.1"/>
    </source>
</evidence>
<dbReference type="SUPFAM" id="SSF52402">
    <property type="entry name" value="Adenine nucleotide alpha hydrolases-like"/>
    <property type="match status" value="1"/>
</dbReference>
<dbReference type="CDD" id="cd00293">
    <property type="entry name" value="USP-like"/>
    <property type="match status" value="1"/>
</dbReference>
<gene>
    <name evidence="3" type="ORF">C0Z18_31830</name>
</gene>
<evidence type="ECO:0000259" key="2">
    <source>
        <dbReference type="Pfam" id="PF00582"/>
    </source>
</evidence>
<reference evidence="3 4" key="1">
    <citation type="submission" date="2018-01" db="EMBL/GenBank/DDBJ databases">
        <title>Whole genome analyses suggest that Burkholderia sensu lato contains two further novel genera in the rhizoxinica-symbiotica group Mycetohabitans gen. nov., and Trinickia gen. nov.: implications for the evolution of diazotrophy and nodulation in the Burkholderiaceae.</title>
        <authorList>
            <person name="Estrada-de los Santos P."/>
            <person name="Palmer M."/>
            <person name="Chavez-Ramirez B."/>
            <person name="Beukes C."/>
            <person name="Steenkamp E.T."/>
            <person name="Hirsch A.M."/>
            <person name="Manyaka P."/>
            <person name="Maluk M."/>
            <person name="Lafos M."/>
            <person name="Crook M."/>
            <person name="Gross E."/>
            <person name="Simon M.F."/>
            <person name="Bueno dos Reis Junior F."/>
            <person name="Poole P.S."/>
            <person name="Venter S.N."/>
            <person name="James E.K."/>
        </authorList>
    </citation>
    <scope>NUCLEOTIDE SEQUENCE [LARGE SCALE GENOMIC DNA]</scope>
    <source>
        <strain evidence="3 4">GIMN1.004</strain>
    </source>
</reference>
<name>A0A2N7VB75_9BURK</name>
<keyword evidence="4" id="KW-1185">Reference proteome</keyword>
<dbReference type="PANTHER" id="PTHR46268:SF15">
    <property type="entry name" value="UNIVERSAL STRESS PROTEIN HP_0031"/>
    <property type="match status" value="1"/>
</dbReference>
<dbReference type="RefSeq" id="WP_102649441.1">
    <property type="nucleotide sequence ID" value="NZ_PNYA01000048.1"/>
</dbReference>
<proteinExistence type="inferred from homology"/>
<protein>
    <submittedName>
        <fullName evidence="3">Universal stress protein UspA</fullName>
    </submittedName>
</protein>
<dbReference type="InterPro" id="IPR006016">
    <property type="entry name" value="UspA"/>
</dbReference>
<dbReference type="PANTHER" id="PTHR46268">
    <property type="entry name" value="STRESS RESPONSE PROTEIN NHAX"/>
    <property type="match status" value="1"/>
</dbReference>
<organism evidence="3 4">
    <name type="scientific">Trinickia dabaoshanensis</name>
    <dbReference type="NCBI Taxonomy" id="564714"/>
    <lineage>
        <taxon>Bacteria</taxon>
        <taxon>Pseudomonadati</taxon>
        <taxon>Pseudomonadota</taxon>
        <taxon>Betaproteobacteria</taxon>
        <taxon>Burkholderiales</taxon>
        <taxon>Burkholderiaceae</taxon>
        <taxon>Trinickia</taxon>
    </lineage>
</organism>
<dbReference type="PRINTS" id="PR01438">
    <property type="entry name" value="UNVRSLSTRESS"/>
</dbReference>
<comment type="caution">
    <text evidence="3">The sequence shown here is derived from an EMBL/GenBank/DDBJ whole genome shotgun (WGS) entry which is preliminary data.</text>
</comment>
<dbReference type="Gene3D" id="3.40.50.620">
    <property type="entry name" value="HUPs"/>
    <property type="match status" value="1"/>
</dbReference>
<dbReference type="InterPro" id="IPR006015">
    <property type="entry name" value="Universal_stress_UspA"/>
</dbReference>
<dbReference type="EMBL" id="PNYA01000048">
    <property type="protein sequence ID" value="PMS14395.1"/>
    <property type="molecule type" value="Genomic_DNA"/>
</dbReference>
<accession>A0A2N7VB75</accession>
<evidence type="ECO:0000313" key="4">
    <source>
        <dbReference type="Proteomes" id="UP000235616"/>
    </source>
</evidence>
<dbReference type="Pfam" id="PF00582">
    <property type="entry name" value="Usp"/>
    <property type="match status" value="1"/>
</dbReference>
<dbReference type="AlphaFoldDB" id="A0A2N7VB75"/>